<reference evidence="2" key="1">
    <citation type="journal article" date="2020" name="Nature">
        <title>Giant virus diversity and host interactions through global metagenomics.</title>
        <authorList>
            <person name="Schulz F."/>
            <person name="Roux S."/>
            <person name="Paez-Espino D."/>
            <person name="Jungbluth S."/>
            <person name="Walsh D.A."/>
            <person name="Denef V.J."/>
            <person name="McMahon K.D."/>
            <person name="Konstantinidis K.T."/>
            <person name="Eloe-Fadrosh E.A."/>
            <person name="Kyrpides N.C."/>
            <person name="Woyke T."/>
        </authorList>
    </citation>
    <scope>NUCLEOTIDE SEQUENCE</scope>
    <source>
        <strain evidence="2">GVMAG-S-1101182-85</strain>
    </source>
</reference>
<dbReference type="EMBL" id="MN740833">
    <property type="protein sequence ID" value="QHU14200.1"/>
    <property type="molecule type" value="Genomic_DNA"/>
</dbReference>
<feature type="transmembrane region" description="Helical" evidence="1">
    <location>
        <begin position="128"/>
        <end position="147"/>
    </location>
</feature>
<evidence type="ECO:0000313" key="2">
    <source>
        <dbReference type="EMBL" id="QHU14200.1"/>
    </source>
</evidence>
<sequence length="199" mass="22526">MREPFINVNDLILDVKSLSDLELKAYLESLSDSQVTAFLEANKNAAVTAVTASKATNYTNASNMLLGADNSVTSAAYYLLRTEDLTNLATDLNDVTSKQVKENTINKQLADRQYEINEWSNSNKLDTLFFLQVLFISLTLTAVFLFLMKNGLLPYYLFGLFSFLTVAFAVIVLIYRARFTAVKRDGRYWNKQKWGQPSK</sequence>
<proteinExistence type="predicted"/>
<keyword evidence="1" id="KW-0812">Transmembrane</keyword>
<protein>
    <submittedName>
        <fullName evidence="2">Uncharacterized protein</fullName>
    </submittedName>
</protein>
<accession>A0A6C0KBI9</accession>
<keyword evidence="1" id="KW-1133">Transmembrane helix</keyword>
<evidence type="ECO:0000256" key="1">
    <source>
        <dbReference type="SAM" id="Phobius"/>
    </source>
</evidence>
<organism evidence="2">
    <name type="scientific">viral metagenome</name>
    <dbReference type="NCBI Taxonomy" id="1070528"/>
    <lineage>
        <taxon>unclassified sequences</taxon>
        <taxon>metagenomes</taxon>
        <taxon>organismal metagenomes</taxon>
    </lineage>
</organism>
<feature type="transmembrane region" description="Helical" evidence="1">
    <location>
        <begin position="153"/>
        <end position="175"/>
    </location>
</feature>
<keyword evidence="1" id="KW-0472">Membrane</keyword>
<name>A0A6C0KBI9_9ZZZZ</name>
<dbReference type="AlphaFoldDB" id="A0A6C0KBI9"/>